<feature type="domain" description="Methyltransferase" evidence="1">
    <location>
        <begin position="60"/>
        <end position="157"/>
    </location>
</feature>
<dbReference type="Proteomes" id="UP001274321">
    <property type="component" value="Unassembled WGS sequence"/>
</dbReference>
<comment type="caution">
    <text evidence="2">The sequence shown here is derived from an EMBL/GenBank/DDBJ whole genome shotgun (WGS) entry which is preliminary data.</text>
</comment>
<keyword evidence="3" id="KW-1185">Reference proteome</keyword>
<evidence type="ECO:0000259" key="1">
    <source>
        <dbReference type="Pfam" id="PF13649"/>
    </source>
</evidence>
<dbReference type="GO" id="GO:0032259">
    <property type="term" value="P:methylation"/>
    <property type="evidence" value="ECO:0007669"/>
    <property type="project" value="UniProtKB-KW"/>
</dbReference>
<name>A0ABU4RJM2_9HYPH</name>
<proteinExistence type="predicted"/>
<organism evidence="2 3">
    <name type="scientific">Terrihabitans rhizophilus</name>
    <dbReference type="NCBI Taxonomy" id="3092662"/>
    <lineage>
        <taxon>Bacteria</taxon>
        <taxon>Pseudomonadati</taxon>
        <taxon>Pseudomonadota</taxon>
        <taxon>Alphaproteobacteria</taxon>
        <taxon>Hyphomicrobiales</taxon>
        <taxon>Terrihabitans</taxon>
    </lineage>
</organism>
<protein>
    <submittedName>
        <fullName evidence="2">Methyltransferase domain-containing protein</fullName>
    </submittedName>
</protein>
<evidence type="ECO:0000313" key="2">
    <source>
        <dbReference type="EMBL" id="MDX6805042.1"/>
    </source>
</evidence>
<evidence type="ECO:0000313" key="3">
    <source>
        <dbReference type="Proteomes" id="UP001274321"/>
    </source>
</evidence>
<dbReference type="RefSeq" id="WP_425265625.1">
    <property type="nucleotide sequence ID" value="NZ_JAXAFJ010000001.1"/>
</dbReference>
<dbReference type="Pfam" id="PF13649">
    <property type="entry name" value="Methyltransf_25"/>
    <property type="match status" value="1"/>
</dbReference>
<sequence length="205" mass="22335">MIHPAPLAPGGHKKPPLRDEARFIRSWMEKPLIMGSVTPSGRALAQMMARPMDPASEGPILELGPGTGPVTQALVDRGIDEARLVLVEFNTAFVMLLRERFPRANVIQGDAYAVRDVLSGVVDEPLAGVVSSLPLLTKPVPQRARLLKECLELCRPGAPFAQFTYMVAPPIPLFAAEGAAARGSRVVWRNIPPARVWTYRRATEA</sequence>
<dbReference type="GO" id="GO:0008168">
    <property type="term" value="F:methyltransferase activity"/>
    <property type="evidence" value="ECO:0007669"/>
    <property type="project" value="UniProtKB-KW"/>
</dbReference>
<dbReference type="CDD" id="cd02440">
    <property type="entry name" value="AdoMet_MTases"/>
    <property type="match status" value="1"/>
</dbReference>
<reference evidence="2 3" key="1">
    <citation type="submission" date="2023-11" db="EMBL/GenBank/DDBJ databases">
        <authorList>
            <person name="Bao R."/>
        </authorList>
    </citation>
    <scope>NUCLEOTIDE SEQUENCE [LARGE SCALE GENOMIC DNA]</scope>
    <source>
        <strain evidence="2 3">PJ23</strain>
    </source>
</reference>
<dbReference type="Gene3D" id="3.40.50.150">
    <property type="entry name" value="Vaccinia Virus protein VP39"/>
    <property type="match status" value="1"/>
</dbReference>
<dbReference type="SUPFAM" id="SSF53335">
    <property type="entry name" value="S-adenosyl-L-methionine-dependent methyltransferases"/>
    <property type="match status" value="1"/>
</dbReference>
<keyword evidence="2" id="KW-0489">Methyltransferase</keyword>
<accession>A0ABU4RJM2</accession>
<keyword evidence="2" id="KW-0808">Transferase</keyword>
<dbReference type="InterPro" id="IPR041698">
    <property type="entry name" value="Methyltransf_25"/>
</dbReference>
<dbReference type="InterPro" id="IPR029063">
    <property type="entry name" value="SAM-dependent_MTases_sf"/>
</dbReference>
<dbReference type="EMBL" id="JAXAFJ010000001">
    <property type="protein sequence ID" value="MDX6805042.1"/>
    <property type="molecule type" value="Genomic_DNA"/>
</dbReference>
<gene>
    <name evidence="2" type="ORF">SCD90_03095</name>
</gene>